<dbReference type="Pfam" id="PF16868">
    <property type="entry name" value="NMT1_3"/>
    <property type="match status" value="1"/>
</dbReference>
<dbReference type="InterPro" id="IPR011852">
    <property type="entry name" value="TRAP_TAXI"/>
</dbReference>
<name>A0ABV3XQX2_9RHOB</name>
<dbReference type="PANTHER" id="PTHR42941">
    <property type="entry name" value="SLL1037 PROTEIN"/>
    <property type="match status" value="1"/>
</dbReference>
<organism evidence="2 3">
    <name type="scientific">Rhodovulum iodosum</name>
    <dbReference type="NCBI Taxonomy" id="68291"/>
    <lineage>
        <taxon>Bacteria</taxon>
        <taxon>Pseudomonadati</taxon>
        <taxon>Pseudomonadota</taxon>
        <taxon>Alphaproteobacteria</taxon>
        <taxon>Rhodobacterales</taxon>
        <taxon>Paracoccaceae</taxon>
        <taxon>Rhodovulum</taxon>
    </lineage>
</organism>
<dbReference type="PANTHER" id="PTHR42941:SF1">
    <property type="entry name" value="SLL1037 PROTEIN"/>
    <property type="match status" value="1"/>
</dbReference>
<gene>
    <name evidence="2" type="ORF">Ga0609869_000842</name>
</gene>
<feature type="transmembrane region" description="Helical" evidence="1">
    <location>
        <begin position="318"/>
        <end position="340"/>
    </location>
</feature>
<accession>A0ABV3XQX2</accession>
<protein>
    <recommendedName>
        <fullName evidence="4">C4-dicarboxylate ABC transporter substrate-binding protein</fullName>
    </recommendedName>
</protein>
<dbReference type="EMBL" id="JBEHHI010000001">
    <property type="protein sequence ID" value="MEX5727489.1"/>
    <property type="molecule type" value="Genomic_DNA"/>
</dbReference>
<evidence type="ECO:0000256" key="1">
    <source>
        <dbReference type="SAM" id="Phobius"/>
    </source>
</evidence>
<keyword evidence="1" id="KW-1133">Transmembrane helix</keyword>
<evidence type="ECO:0008006" key="4">
    <source>
        <dbReference type="Google" id="ProtNLM"/>
    </source>
</evidence>
<comment type="caution">
    <text evidence="2">The sequence shown here is derived from an EMBL/GenBank/DDBJ whole genome shotgun (WGS) entry which is preliminary data.</text>
</comment>
<dbReference type="Proteomes" id="UP001560019">
    <property type="component" value="Unassembled WGS sequence"/>
</dbReference>
<sequence length="419" mass="45579">MRIFIGFLSILLAAVALWFLSRDLVPPKSVRFAAGAAGGGYYAIAERYRARLARDDIDMEIVETSGSVENAALLGERRVDVALLQGGIAAPEGTETLGAMFYEPLFVFARRDAEVPANPGRWAELTIAAGAPGSGTTAAFDALERAAGHAPGANRRLPLSGAEAADALLRGEADLAVFVAPLSAPYLAPLFAEEGVGLLQLEHITALSRRMPQAEAITLPAAGVSFAPVVPPEDLRMLGMVANLVADERLHPSLADRLAMAARDIHGAADAITRTRQFPSAEAGALPVDAYAATLIRQGPSPLQDVLPYWVVAQVNRFAILLLPILFILLPLVRALPGVYSWRMRRRVFRYYPMIRAIDMAARKATEAETLTELERRLEAIDEDVAEMTLPPPYRDRAYTARLHIDLVRQRIDSKLQRF</sequence>
<dbReference type="Gene3D" id="3.40.190.10">
    <property type="entry name" value="Periplasmic binding protein-like II"/>
    <property type="match status" value="2"/>
</dbReference>
<dbReference type="SUPFAM" id="SSF53850">
    <property type="entry name" value="Periplasmic binding protein-like II"/>
    <property type="match status" value="1"/>
</dbReference>
<evidence type="ECO:0000313" key="2">
    <source>
        <dbReference type="EMBL" id="MEX5727489.1"/>
    </source>
</evidence>
<evidence type="ECO:0000313" key="3">
    <source>
        <dbReference type="Proteomes" id="UP001560019"/>
    </source>
</evidence>
<dbReference type="RefSeq" id="WP_125403135.1">
    <property type="nucleotide sequence ID" value="NZ_JBEHHI010000001.1"/>
</dbReference>
<keyword evidence="3" id="KW-1185">Reference proteome</keyword>
<reference evidence="2 3" key="1">
    <citation type="submission" date="2024-06" db="EMBL/GenBank/DDBJ databases">
        <title>Genome of Rhodovulum iodosum, a marine photoferrotroph.</title>
        <authorList>
            <person name="Bianchini G."/>
            <person name="Nikeleit V."/>
            <person name="Kappler A."/>
            <person name="Bryce C."/>
            <person name="Sanchez-Baracaldo P."/>
        </authorList>
    </citation>
    <scope>NUCLEOTIDE SEQUENCE [LARGE SCALE GENOMIC DNA]</scope>
    <source>
        <strain evidence="2 3">UT/N1</strain>
    </source>
</reference>
<keyword evidence="1" id="KW-0812">Transmembrane</keyword>
<proteinExistence type="predicted"/>
<keyword evidence="1" id="KW-0472">Membrane</keyword>